<evidence type="ECO:0000256" key="27">
    <source>
        <dbReference type="ARBA" id="ARBA00048679"/>
    </source>
</evidence>
<evidence type="ECO:0000256" key="8">
    <source>
        <dbReference type="ARBA" id="ARBA00008874"/>
    </source>
</evidence>
<dbReference type="GO" id="GO:0030336">
    <property type="term" value="P:negative regulation of cell migration"/>
    <property type="evidence" value="ECO:0007669"/>
    <property type="project" value="TreeGrafter"/>
</dbReference>
<protein>
    <recommendedName>
        <fullName evidence="29">Serine/threonine-protein kinase 24</fullName>
        <ecNumber evidence="9">2.7.11.1</ecNumber>
    </recommendedName>
    <alternativeName>
        <fullName evidence="31">Mammalian STE20-like protein kinase 3</fullName>
    </alternativeName>
    <alternativeName>
        <fullName evidence="30">STE20-like kinase MST3</fullName>
    </alternativeName>
</protein>
<dbReference type="CDD" id="cd06609">
    <property type="entry name" value="STKc_MST3_like"/>
    <property type="match status" value="1"/>
</dbReference>
<dbReference type="PANTHER" id="PTHR48012:SF22">
    <property type="entry name" value="SERINE_THREONINE-PROTEIN KINASE 24"/>
    <property type="match status" value="1"/>
</dbReference>
<dbReference type="GO" id="GO:0006857">
    <property type="term" value="P:oligopeptide transport"/>
    <property type="evidence" value="ECO:0007669"/>
    <property type="project" value="InterPro"/>
</dbReference>
<comment type="similarity">
    <text evidence="8">Belongs to the protein kinase superfamily. STE Ser/Thr protein kinase family. STE20 subfamily.</text>
</comment>
<evidence type="ECO:0000313" key="39">
    <source>
        <dbReference type="Proteomes" id="UP000288216"/>
    </source>
</evidence>
<evidence type="ECO:0000256" key="18">
    <source>
        <dbReference type="ARBA" id="ARBA00022777"/>
    </source>
</evidence>
<keyword evidence="25" id="KW-0539">Nucleus</keyword>
<dbReference type="Gene3D" id="1.10.510.10">
    <property type="entry name" value="Transferase(Phosphotransferase) domain 1"/>
    <property type="match status" value="1"/>
</dbReference>
<evidence type="ECO:0000256" key="15">
    <source>
        <dbReference type="ARBA" id="ARBA00022703"/>
    </source>
</evidence>
<feature type="transmembrane region" description="Helical" evidence="36">
    <location>
        <begin position="492"/>
        <end position="513"/>
    </location>
</feature>
<dbReference type="SMART" id="SM00220">
    <property type="entry name" value="S_TKc"/>
    <property type="match status" value="1"/>
</dbReference>
<comment type="similarity">
    <text evidence="33">Belongs to the major facilitator superfamily. Proton-dependent oligopeptide transporter (POT/PTR) (TC 2.A.17) family.</text>
</comment>
<keyword evidence="21" id="KW-0769">Symport</keyword>
<comment type="cofactor">
    <cofactor evidence="2">
        <name>Co(2+)</name>
        <dbReference type="ChEBI" id="CHEBI:48828"/>
    </cofactor>
</comment>
<evidence type="ECO:0000256" key="32">
    <source>
        <dbReference type="PROSITE-ProRule" id="PRU10141"/>
    </source>
</evidence>
<feature type="transmembrane region" description="Helical" evidence="36">
    <location>
        <begin position="109"/>
        <end position="132"/>
    </location>
</feature>
<dbReference type="GO" id="GO:0005524">
    <property type="term" value="F:ATP binding"/>
    <property type="evidence" value="ECO:0007669"/>
    <property type="project" value="UniProtKB-UniRule"/>
</dbReference>
<comment type="subcellular location">
    <subcellularLocation>
        <location evidence="7">Cytoplasm</location>
    </subcellularLocation>
    <subcellularLocation>
        <location evidence="6 33">Membrane</location>
        <topology evidence="6 33">Multi-pass membrane protein</topology>
    </subcellularLocation>
    <subcellularLocation>
        <location evidence="5">Nucleus</location>
    </subcellularLocation>
</comment>
<evidence type="ECO:0000256" key="11">
    <source>
        <dbReference type="ARBA" id="ARBA00022527"/>
    </source>
</evidence>
<dbReference type="Gene3D" id="3.30.200.20">
    <property type="entry name" value="Phosphorylase Kinase, domain 1"/>
    <property type="match status" value="1"/>
</dbReference>
<dbReference type="InterPro" id="IPR000719">
    <property type="entry name" value="Prot_kinase_dom"/>
</dbReference>
<evidence type="ECO:0000256" key="13">
    <source>
        <dbReference type="ARBA" id="ARBA00022679"/>
    </source>
</evidence>
<evidence type="ECO:0000256" key="34">
    <source>
        <dbReference type="SAM" id="Coils"/>
    </source>
</evidence>
<evidence type="ECO:0000313" key="38">
    <source>
        <dbReference type="EMBL" id="GCB72055.1"/>
    </source>
</evidence>
<feature type="transmembrane region" description="Helical" evidence="36">
    <location>
        <begin position="75"/>
        <end position="97"/>
    </location>
</feature>
<dbReference type="InterPro" id="IPR011009">
    <property type="entry name" value="Kinase-like_dom_sf"/>
</dbReference>
<evidence type="ECO:0000256" key="2">
    <source>
        <dbReference type="ARBA" id="ARBA00001941"/>
    </source>
</evidence>
<dbReference type="InterPro" id="IPR000109">
    <property type="entry name" value="POT_fam"/>
</dbReference>
<evidence type="ECO:0000256" key="33">
    <source>
        <dbReference type="RuleBase" id="RU003755"/>
    </source>
</evidence>
<keyword evidence="16" id="KW-0479">Metal-binding</keyword>
<keyword evidence="24 36" id="KW-0472">Membrane</keyword>
<dbReference type="Pfam" id="PF00854">
    <property type="entry name" value="PTR2"/>
    <property type="match status" value="3"/>
</dbReference>
<dbReference type="PROSITE" id="PS01023">
    <property type="entry name" value="PTR2_2"/>
    <property type="match status" value="1"/>
</dbReference>
<comment type="subunit">
    <text evidence="28">Monomer. Interacts with CTTNBP2NL. Interacts with RIPOR1 (via C-terminus); this interaction occurs in a PDCD10-dependent and Rho-independent manner. Interacts with PDCD10; this interaction is required for the association of STK24 with RIPOR1. Part of the core of STRIPAK complexes composed of PP2A catalytic and scaffolding subunits, the striatins (PP2A regulatory subunits), the striatin-associated proteins MOB4, STRIP1 and STRIP2, PDCD10 and members of the STE20 kinases, such as STK24 and STK26.</text>
</comment>
<keyword evidence="33" id="KW-0813">Transport</keyword>
<evidence type="ECO:0000256" key="19">
    <source>
        <dbReference type="ARBA" id="ARBA00022840"/>
    </source>
</evidence>
<keyword evidence="14 33" id="KW-0812">Transmembrane</keyword>
<accession>A0A401PG15</accession>
<evidence type="ECO:0000256" key="16">
    <source>
        <dbReference type="ARBA" id="ARBA00022723"/>
    </source>
</evidence>
<keyword evidence="17 32" id="KW-0547">Nucleotide-binding</keyword>
<dbReference type="GO" id="GO:0005794">
    <property type="term" value="C:Golgi apparatus"/>
    <property type="evidence" value="ECO:0007669"/>
    <property type="project" value="TreeGrafter"/>
</dbReference>
<comment type="cofactor">
    <cofactor evidence="4">
        <name>Zn(2+)</name>
        <dbReference type="ChEBI" id="CHEBI:29105"/>
    </cofactor>
</comment>
<evidence type="ECO:0000259" key="37">
    <source>
        <dbReference type="PROSITE" id="PS50011"/>
    </source>
</evidence>
<reference evidence="38 39" key="1">
    <citation type="journal article" date="2018" name="Nat. Ecol. Evol.">
        <title>Shark genomes provide insights into elasmobranch evolution and the origin of vertebrates.</title>
        <authorList>
            <person name="Hara Y"/>
            <person name="Yamaguchi K"/>
            <person name="Onimaru K"/>
            <person name="Kadota M"/>
            <person name="Koyanagi M"/>
            <person name="Keeley SD"/>
            <person name="Tatsumi K"/>
            <person name="Tanaka K"/>
            <person name="Motone F"/>
            <person name="Kageyama Y"/>
            <person name="Nozu R"/>
            <person name="Adachi N"/>
            <person name="Nishimura O"/>
            <person name="Nakagawa R"/>
            <person name="Tanegashima C"/>
            <person name="Kiyatake I"/>
            <person name="Matsumoto R"/>
            <person name="Murakumo K"/>
            <person name="Nishida K"/>
            <person name="Terakita A"/>
            <person name="Kuratani S"/>
            <person name="Sato K"/>
            <person name="Hyodo S Kuraku.S."/>
        </authorList>
    </citation>
    <scope>NUCLEOTIDE SEQUENCE [LARGE SCALE GENOMIC DNA]</scope>
</reference>
<comment type="cofactor">
    <cofactor evidence="1">
        <name>Mn(2+)</name>
        <dbReference type="ChEBI" id="CHEBI:29035"/>
    </cofactor>
</comment>
<evidence type="ECO:0000256" key="23">
    <source>
        <dbReference type="ARBA" id="ARBA00022990"/>
    </source>
</evidence>
<feature type="compositionally biased region" description="Basic and acidic residues" evidence="35">
    <location>
        <begin position="898"/>
        <end position="907"/>
    </location>
</feature>
<evidence type="ECO:0000256" key="22">
    <source>
        <dbReference type="ARBA" id="ARBA00022989"/>
    </source>
</evidence>
<evidence type="ECO:0000256" key="35">
    <source>
        <dbReference type="SAM" id="MobiDB-lite"/>
    </source>
</evidence>
<evidence type="ECO:0000256" key="25">
    <source>
        <dbReference type="ARBA" id="ARBA00023242"/>
    </source>
</evidence>
<feature type="coiled-coil region" evidence="34">
    <location>
        <begin position="652"/>
        <end position="679"/>
    </location>
</feature>
<dbReference type="Pfam" id="PF00069">
    <property type="entry name" value="Pkinase"/>
    <property type="match status" value="1"/>
</dbReference>
<evidence type="ECO:0000256" key="31">
    <source>
        <dbReference type="ARBA" id="ARBA00079554"/>
    </source>
</evidence>
<evidence type="ECO:0000256" key="17">
    <source>
        <dbReference type="ARBA" id="ARBA00022741"/>
    </source>
</evidence>
<dbReference type="InterPro" id="IPR017441">
    <property type="entry name" value="Protein_kinase_ATP_BS"/>
</dbReference>
<proteinExistence type="inferred from homology"/>
<keyword evidence="11" id="KW-0723">Serine/threonine-protein kinase</keyword>
<evidence type="ECO:0000256" key="12">
    <source>
        <dbReference type="ARBA" id="ARBA00022553"/>
    </source>
</evidence>
<feature type="transmembrane region" description="Helical" evidence="36">
    <location>
        <begin position="205"/>
        <end position="223"/>
    </location>
</feature>
<dbReference type="GO" id="GO:0046872">
    <property type="term" value="F:metal ion binding"/>
    <property type="evidence" value="ECO:0007669"/>
    <property type="project" value="UniProtKB-KW"/>
</dbReference>
<dbReference type="FunFam" id="3.30.200.20:FF:000252">
    <property type="entry name" value="Serine/threonine-protein kinase 26"/>
    <property type="match status" value="1"/>
</dbReference>
<feature type="transmembrane region" description="Helical" evidence="36">
    <location>
        <begin position="431"/>
        <end position="450"/>
    </location>
</feature>
<dbReference type="GO" id="GO:0004674">
    <property type="term" value="F:protein serine/threonine kinase activity"/>
    <property type="evidence" value="ECO:0007669"/>
    <property type="project" value="UniProtKB-KW"/>
</dbReference>
<gene>
    <name evidence="38" type="ORF">scyTo_0001805</name>
</gene>
<keyword evidence="23" id="KW-0007">Acetylation</keyword>
<keyword evidence="34" id="KW-0175">Coiled coil</keyword>
<comment type="catalytic activity">
    <reaction evidence="27">
        <text>L-seryl-[protein] + ATP = O-phospho-L-seryl-[protein] + ADP + H(+)</text>
        <dbReference type="Rhea" id="RHEA:17989"/>
        <dbReference type="Rhea" id="RHEA-COMP:9863"/>
        <dbReference type="Rhea" id="RHEA-COMP:11604"/>
        <dbReference type="ChEBI" id="CHEBI:15378"/>
        <dbReference type="ChEBI" id="CHEBI:29999"/>
        <dbReference type="ChEBI" id="CHEBI:30616"/>
        <dbReference type="ChEBI" id="CHEBI:83421"/>
        <dbReference type="ChEBI" id="CHEBI:456216"/>
        <dbReference type="EC" id="2.7.11.1"/>
    </reaction>
</comment>
<dbReference type="SUPFAM" id="SSF103473">
    <property type="entry name" value="MFS general substrate transporter"/>
    <property type="match status" value="1"/>
</dbReference>
<evidence type="ECO:0000256" key="4">
    <source>
        <dbReference type="ARBA" id="ARBA00001947"/>
    </source>
</evidence>
<keyword evidence="12" id="KW-0597">Phosphoprotein</keyword>
<evidence type="ECO:0000256" key="24">
    <source>
        <dbReference type="ARBA" id="ARBA00023136"/>
    </source>
</evidence>
<keyword evidence="20" id="KW-0460">Magnesium</keyword>
<dbReference type="InterPro" id="IPR050629">
    <property type="entry name" value="STE20/SPS1-PAK"/>
</dbReference>
<comment type="cofactor">
    <cofactor evidence="3">
        <name>Mg(2+)</name>
        <dbReference type="ChEBI" id="CHEBI:18420"/>
    </cofactor>
</comment>
<keyword evidence="22 36" id="KW-1133">Transmembrane helix</keyword>
<dbReference type="SUPFAM" id="SSF56112">
    <property type="entry name" value="Protein kinase-like (PK-like)"/>
    <property type="match status" value="1"/>
</dbReference>
<keyword evidence="39" id="KW-1185">Reference proteome</keyword>
<dbReference type="Gene3D" id="1.20.1250.20">
    <property type="entry name" value="MFS general substrate transporter like domains"/>
    <property type="match status" value="3"/>
</dbReference>
<dbReference type="PANTHER" id="PTHR48012">
    <property type="entry name" value="STERILE20-LIKE KINASE, ISOFORM B-RELATED"/>
    <property type="match status" value="1"/>
</dbReference>
<feature type="domain" description="Protein kinase" evidence="37">
    <location>
        <begin position="626"/>
        <end position="876"/>
    </location>
</feature>
<dbReference type="InterPro" id="IPR046409">
    <property type="entry name" value="PDC10_dimerisation_sf"/>
</dbReference>
<evidence type="ECO:0000256" key="26">
    <source>
        <dbReference type="ARBA" id="ARBA00047899"/>
    </source>
</evidence>
<dbReference type="GO" id="GO:0005634">
    <property type="term" value="C:nucleus"/>
    <property type="evidence" value="ECO:0007669"/>
    <property type="project" value="UniProtKB-SubCell"/>
</dbReference>
<dbReference type="AlphaFoldDB" id="A0A401PG15"/>
<keyword evidence="15" id="KW-0053">Apoptosis</keyword>
<dbReference type="STRING" id="75743.A0A401PG15"/>
<evidence type="ECO:0000256" key="5">
    <source>
        <dbReference type="ARBA" id="ARBA00004123"/>
    </source>
</evidence>
<feature type="transmembrane region" description="Helical" evidence="36">
    <location>
        <begin position="182"/>
        <end position="199"/>
    </location>
</feature>
<evidence type="ECO:0000256" key="9">
    <source>
        <dbReference type="ARBA" id="ARBA00012513"/>
    </source>
</evidence>
<evidence type="ECO:0000256" key="7">
    <source>
        <dbReference type="ARBA" id="ARBA00004496"/>
    </source>
</evidence>
<dbReference type="InterPro" id="IPR018456">
    <property type="entry name" value="PTR2_symporter_CS"/>
</dbReference>
<dbReference type="Proteomes" id="UP000288216">
    <property type="component" value="Unassembled WGS sequence"/>
</dbReference>
<feature type="region of interest" description="Disordered" evidence="35">
    <location>
        <begin position="898"/>
        <end position="925"/>
    </location>
</feature>
<dbReference type="InterPro" id="IPR048288">
    <property type="entry name" value="PDCD10_N"/>
</dbReference>
<dbReference type="EMBL" id="BFAA01000421">
    <property type="protein sequence ID" value="GCB72055.1"/>
    <property type="molecule type" value="Genomic_DNA"/>
</dbReference>
<dbReference type="GO" id="GO:0048679">
    <property type="term" value="P:regulation of axon regeneration"/>
    <property type="evidence" value="ECO:0007669"/>
    <property type="project" value="UniProtKB-ARBA"/>
</dbReference>
<dbReference type="InterPro" id="IPR036259">
    <property type="entry name" value="MFS_trans_sf"/>
</dbReference>
<evidence type="ECO:0000256" key="21">
    <source>
        <dbReference type="ARBA" id="ARBA00022847"/>
    </source>
</evidence>
<evidence type="ECO:0000256" key="3">
    <source>
        <dbReference type="ARBA" id="ARBA00001946"/>
    </source>
</evidence>
<evidence type="ECO:0000256" key="10">
    <source>
        <dbReference type="ARBA" id="ARBA00022490"/>
    </source>
</evidence>
<name>A0A401PG15_SCYTO</name>
<dbReference type="OrthoDB" id="205993at2759"/>
<evidence type="ECO:0000256" key="29">
    <source>
        <dbReference type="ARBA" id="ARBA00072153"/>
    </source>
</evidence>
<dbReference type="EC" id="2.7.11.1" evidence="9"/>
<dbReference type="Pfam" id="PF20929">
    <property type="entry name" value="PDCD10_N"/>
    <property type="match status" value="1"/>
</dbReference>
<dbReference type="GO" id="GO:0006915">
    <property type="term" value="P:apoptotic process"/>
    <property type="evidence" value="ECO:0007669"/>
    <property type="project" value="UniProtKB-KW"/>
</dbReference>
<organism evidence="38 39">
    <name type="scientific">Scyliorhinus torazame</name>
    <name type="common">Cloudy catshark</name>
    <name type="synonym">Catulus torazame</name>
    <dbReference type="NCBI Taxonomy" id="75743"/>
    <lineage>
        <taxon>Eukaryota</taxon>
        <taxon>Metazoa</taxon>
        <taxon>Chordata</taxon>
        <taxon>Craniata</taxon>
        <taxon>Vertebrata</taxon>
        <taxon>Chondrichthyes</taxon>
        <taxon>Elasmobranchii</taxon>
        <taxon>Galeomorphii</taxon>
        <taxon>Galeoidea</taxon>
        <taxon>Carcharhiniformes</taxon>
        <taxon>Scyliorhinidae</taxon>
        <taxon>Scyliorhinus</taxon>
    </lineage>
</organism>
<keyword evidence="19 32" id="KW-0067">ATP-binding</keyword>
<evidence type="ECO:0000256" key="20">
    <source>
        <dbReference type="ARBA" id="ARBA00022842"/>
    </source>
</evidence>
<dbReference type="GO" id="GO:0015293">
    <property type="term" value="F:symporter activity"/>
    <property type="evidence" value="ECO:0007669"/>
    <property type="project" value="UniProtKB-KW"/>
</dbReference>
<dbReference type="Gene3D" id="1.10.12.70">
    <property type="match status" value="1"/>
</dbReference>
<dbReference type="GO" id="GO:0016020">
    <property type="term" value="C:membrane"/>
    <property type="evidence" value="ECO:0007669"/>
    <property type="project" value="UniProtKB-SubCell"/>
</dbReference>
<comment type="caution">
    <text evidence="38">The sequence shown here is derived from an EMBL/GenBank/DDBJ whole genome shotgun (WGS) entry which is preliminary data.</text>
</comment>
<sequence length="1034" mass="114528">MKDKKNKDDGEASSKPTCLGFPISIFFIVVNEFCERFSYYGMRVLTFHHNRTIIYLSIVYTIGQLVKERGRFFSIFYLSINAGSLLSTIITPILRGLHCGRVPQACYPVAFGVPGALMAVALLVFIGGSSLYKKSTPQGNIMLKVSKCIGFAIKNRFRHRSEQYPKREHFMDWATEKYDEHLIAQVKMVLKVLFLYIPLPMPLRKMTVGMFLAALAFIAAALVQMEIDKTLPIFPTGEQGQIKIINVGKSPVNVALGGVSPSHLLAPSEASEYISVTAVNIENVSVTYGVKTVTYPTVINNGSRHTLLVTDILQPAMKLLDDIEEKPEEGKNAIRFATALTDVDNITMDGTEFGSLNKLSATNYSLFTKGTKMISYVINGKLCSQDSKEFGFGSSFTIIINEECPTENFKITYIEDIEPNSVHMAWQIPQYLLITSGEVVFSVTGLAFSYSQAPSNMKSVLQAGWLLTNAVGNIIVLIVAEASTIQEQWAEYILFAALLIAVCIVFATMAYFYTYVDPLEVEAEIGQELAKEKEAAEKQTGIENGSVLPALRPRLPWRPEGFSVSERSGCRGPGVSHSAGRRSLAGWLGSAARLGLFPSRAAMAQFPGQAALPGVQSLKANPEELFTKLEKIGKGSFGEVFKGIDNRTQKIVAIKNIDLEEAEDEIEDIQQEITVLSQCDSPYVTKYYGSYLKDTKLWIIMEYLGGGSALDLLEPGSLDEYQIATILREILKGLEYLHSEKKIHRDIKAANVLLSEQGEVKLADFGVAGQLTDTQIKRNTFVGTPFWMAPEVIKQSAYDSKADIWSLGITAIELTKGEPPHSELHPMKVLFLIPKNNAPTLEGNYSKPLKEFVEACLNKEPSFRPTAKELLKHKFIIRNSKKTSYLTELIDRYKRWKAEQNHDHSSSDESDSESDKQASGGNDTSDWIFTIREKDPIKLQNGAAQPEDLIERDQVEDTPKHTLSQCLPTIISPLFTELKEKSRAGGGNTAAVEELREAIFLVEEACPGISDTLVSQLVQRLQRYSLSGAGTSSN</sequence>
<keyword evidence="10" id="KW-0963">Cytoplasm</keyword>
<evidence type="ECO:0000256" key="1">
    <source>
        <dbReference type="ARBA" id="ARBA00001936"/>
    </source>
</evidence>
<evidence type="ECO:0000256" key="28">
    <source>
        <dbReference type="ARBA" id="ARBA00066233"/>
    </source>
</evidence>
<evidence type="ECO:0000256" key="36">
    <source>
        <dbReference type="SAM" id="Phobius"/>
    </source>
</evidence>
<keyword evidence="13" id="KW-0808">Transferase</keyword>
<feature type="transmembrane region" description="Helical" evidence="36">
    <location>
        <begin position="462"/>
        <end position="480"/>
    </location>
</feature>
<feature type="binding site" evidence="32">
    <location>
        <position position="655"/>
    </location>
    <ligand>
        <name>ATP</name>
        <dbReference type="ChEBI" id="CHEBI:30616"/>
    </ligand>
</feature>
<evidence type="ECO:0000256" key="6">
    <source>
        <dbReference type="ARBA" id="ARBA00004141"/>
    </source>
</evidence>
<dbReference type="FunFam" id="1.10.12.70:FF:000002">
    <property type="entry name" value="Serine/threonine kinase 24"/>
    <property type="match status" value="1"/>
</dbReference>
<evidence type="ECO:0000256" key="30">
    <source>
        <dbReference type="ARBA" id="ARBA00077261"/>
    </source>
</evidence>
<dbReference type="PROSITE" id="PS00107">
    <property type="entry name" value="PROTEIN_KINASE_ATP"/>
    <property type="match status" value="1"/>
</dbReference>
<keyword evidence="18" id="KW-0418">Kinase</keyword>
<dbReference type="PROSITE" id="PS50011">
    <property type="entry name" value="PROTEIN_KINASE_DOM"/>
    <property type="match status" value="1"/>
</dbReference>
<evidence type="ECO:0000256" key="14">
    <source>
        <dbReference type="ARBA" id="ARBA00022692"/>
    </source>
</evidence>
<comment type="catalytic activity">
    <reaction evidence="26">
        <text>L-threonyl-[protein] + ATP = O-phospho-L-threonyl-[protein] + ADP + H(+)</text>
        <dbReference type="Rhea" id="RHEA:46608"/>
        <dbReference type="Rhea" id="RHEA-COMP:11060"/>
        <dbReference type="Rhea" id="RHEA-COMP:11605"/>
        <dbReference type="ChEBI" id="CHEBI:15378"/>
        <dbReference type="ChEBI" id="CHEBI:30013"/>
        <dbReference type="ChEBI" id="CHEBI:30616"/>
        <dbReference type="ChEBI" id="CHEBI:61977"/>
        <dbReference type="ChEBI" id="CHEBI:456216"/>
        <dbReference type="EC" id="2.7.11.1"/>
    </reaction>
</comment>
<dbReference type="FunFam" id="1.10.510.10:FF:000411">
    <property type="entry name" value="Probable Ste20-like kinase Don3"/>
    <property type="match status" value="1"/>
</dbReference>